<dbReference type="GO" id="GO:0005739">
    <property type="term" value="C:mitochondrion"/>
    <property type="evidence" value="ECO:0007669"/>
    <property type="project" value="TreeGrafter"/>
</dbReference>
<keyword evidence="9" id="KW-1185">Reference proteome</keyword>
<comment type="cofactor">
    <cofactor evidence="1">
        <name>Mn(2+)</name>
        <dbReference type="ChEBI" id="CHEBI:29035"/>
    </cofactor>
</comment>
<name>A0AAD7BXA4_9AGAR</name>
<accession>A0AAD7BXA4</accession>
<dbReference type="InterPro" id="IPR039121">
    <property type="entry name" value="NUDT19"/>
</dbReference>
<evidence type="ECO:0000313" key="9">
    <source>
        <dbReference type="Proteomes" id="UP001221142"/>
    </source>
</evidence>
<sequence length="336" mass="36247">MNSISGILAFLSRGTRASACLSRRNISPSRCLILHSPSSLMSTCAKSTVVPRPSASCVIINSKNEVLLVHRNPQARSFAGVHVFPGGNDSAQDGGDRRITAIRETFEESGLLLASGPTPSDTILDAGRQAIHAGKTKFHAFLAEHGLTADVQALLPFTQWITPVGPPRRFHTHFFITFLGGASSSGFTSGAKEDRIPKPDGGQEVIAARFVRPEAVIAEFRVGKITLMPPQFYILTTLSSILKGDATTREERARVEELARGAFGRMVINPRQLPGAPDAEGRYVLTYETDEARGGPQGRLHRAVVRSGKGGVTHEITLHRNFDIFTEVDVGASSKL</sequence>
<evidence type="ECO:0000256" key="2">
    <source>
        <dbReference type="ARBA" id="ARBA00001946"/>
    </source>
</evidence>
<dbReference type="Gene3D" id="3.90.79.10">
    <property type="entry name" value="Nucleoside Triphosphate Pyrophosphohydrolase"/>
    <property type="match status" value="1"/>
</dbReference>
<dbReference type="InterPro" id="IPR000086">
    <property type="entry name" value="NUDIX_hydrolase_dom"/>
</dbReference>
<dbReference type="PROSITE" id="PS51462">
    <property type="entry name" value="NUDIX"/>
    <property type="match status" value="1"/>
</dbReference>
<keyword evidence="6" id="KW-0464">Manganese</keyword>
<organism evidence="8 9">
    <name type="scientific">Roridomyces roridus</name>
    <dbReference type="NCBI Taxonomy" id="1738132"/>
    <lineage>
        <taxon>Eukaryota</taxon>
        <taxon>Fungi</taxon>
        <taxon>Dikarya</taxon>
        <taxon>Basidiomycota</taxon>
        <taxon>Agaricomycotina</taxon>
        <taxon>Agaricomycetes</taxon>
        <taxon>Agaricomycetidae</taxon>
        <taxon>Agaricales</taxon>
        <taxon>Marasmiineae</taxon>
        <taxon>Mycenaceae</taxon>
        <taxon>Roridomyces</taxon>
    </lineage>
</organism>
<evidence type="ECO:0000259" key="7">
    <source>
        <dbReference type="PROSITE" id="PS51462"/>
    </source>
</evidence>
<evidence type="ECO:0000256" key="6">
    <source>
        <dbReference type="ARBA" id="ARBA00023211"/>
    </source>
</evidence>
<evidence type="ECO:0000256" key="3">
    <source>
        <dbReference type="ARBA" id="ARBA00022723"/>
    </source>
</evidence>
<keyword evidence="3" id="KW-0479">Metal-binding</keyword>
<dbReference type="PANTHER" id="PTHR12318:SF0">
    <property type="entry name" value="ACYL-COENZYME A DIPHOSPHATASE NUDT19"/>
    <property type="match status" value="1"/>
</dbReference>
<dbReference type="GO" id="GO:0046872">
    <property type="term" value="F:metal ion binding"/>
    <property type="evidence" value="ECO:0007669"/>
    <property type="project" value="UniProtKB-KW"/>
</dbReference>
<reference evidence="8" key="1">
    <citation type="submission" date="2023-03" db="EMBL/GenBank/DDBJ databases">
        <title>Massive genome expansion in bonnet fungi (Mycena s.s.) driven by repeated elements and novel gene families across ecological guilds.</title>
        <authorList>
            <consortium name="Lawrence Berkeley National Laboratory"/>
            <person name="Harder C.B."/>
            <person name="Miyauchi S."/>
            <person name="Viragh M."/>
            <person name="Kuo A."/>
            <person name="Thoen E."/>
            <person name="Andreopoulos B."/>
            <person name="Lu D."/>
            <person name="Skrede I."/>
            <person name="Drula E."/>
            <person name="Henrissat B."/>
            <person name="Morin E."/>
            <person name="Kohler A."/>
            <person name="Barry K."/>
            <person name="LaButti K."/>
            <person name="Morin E."/>
            <person name="Salamov A."/>
            <person name="Lipzen A."/>
            <person name="Mereny Z."/>
            <person name="Hegedus B."/>
            <person name="Baldrian P."/>
            <person name="Stursova M."/>
            <person name="Weitz H."/>
            <person name="Taylor A."/>
            <person name="Grigoriev I.V."/>
            <person name="Nagy L.G."/>
            <person name="Martin F."/>
            <person name="Kauserud H."/>
        </authorList>
    </citation>
    <scope>NUCLEOTIDE SEQUENCE</scope>
    <source>
        <strain evidence="8">9284</strain>
    </source>
</reference>
<evidence type="ECO:0000256" key="5">
    <source>
        <dbReference type="ARBA" id="ARBA00022842"/>
    </source>
</evidence>
<dbReference type="Proteomes" id="UP001221142">
    <property type="component" value="Unassembled WGS sequence"/>
</dbReference>
<evidence type="ECO:0000313" key="8">
    <source>
        <dbReference type="EMBL" id="KAJ7632984.1"/>
    </source>
</evidence>
<feature type="domain" description="Nudix hydrolase" evidence="7">
    <location>
        <begin position="50"/>
        <end position="233"/>
    </location>
</feature>
<gene>
    <name evidence="8" type="ORF">FB45DRAFT_914065</name>
</gene>
<dbReference type="PANTHER" id="PTHR12318">
    <property type="entry name" value="TESTOSTERONE-REGULATED PROTEIN RP2"/>
    <property type="match status" value="1"/>
</dbReference>
<dbReference type="CDD" id="cd18870">
    <property type="entry name" value="NUDIX_AcylCoAdiphos_Nudt19"/>
    <property type="match status" value="1"/>
</dbReference>
<dbReference type="Pfam" id="PF00293">
    <property type="entry name" value="NUDIX"/>
    <property type="match status" value="1"/>
</dbReference>
<comment type="caution">
    <text evidence="8">The sequence shown here is derived from an EMBL/GenBank/DDBJ whole genome shotgun (WGS) entry which is preliminary data.</text>
</comment>
<keyword evidence="5" id="KW-0460">Magnesium</keyword>
<dbReference type="AlphaFoldDB" id="A0AAD7BXA4"/>
<dbReference type="GO" id="GO:0016818">
    <property type="term" value="F:hydrolase activity, acting on acid anhydrides, in phosphorus-containing anhydrides"/>
    <property type="evidence" value="ECO:0007669"/>
    <property type="project" value="InterPro"/>
</dbReference>
<proteinExistence type="predicted"/>
<dbReference type="SUPFAM" id="SSF55811">
    <property type="entry name" value="Nudix"/>
    <property type="match status" value="1"/>
</dbReference>
<evidence type="ECO:0000256" key="4">
    <source>
        <dbReference type="ARBA" id="ARBA00022801"/>
    </source>
</evidence>
<evidence type="ECO:0000256" key="1">
    <source>
        <dbReference type="ARBA" id="ARBA00001936"/>
    </source>
</evidence>
<dbReference type="InterPro" id="IPR015797">
    <property type="entry name" value="NUDIX_hydrolase-like_dom_sf"/>
</dbReference>
<keyword evidence="4" id="KW-0378">Hydrolase</keyword>
<dbReference type="EMBL" id="JARKIF010000008">
    <property type="protein sequence ID" value="KAJ7632984.1"/>
    <property type="molecule type" value="Genomic_DNA"/>
</dbReference>
<comment type="cofactor">
    <cofactor evidence="2">
        <name>Mg(2+)</name>
        <dbReference type="ChEBI" id="CHEBI:18420"/>
    </cofactor>
</comment>
<protein>
    <recommendedName>
        <fullName evidence="7">Nudix hydrolase domain-containing protein</fullName>
    </recommendedName>
</protein>